<gene>
    <name evidence="2" type="primary">ORF68750</name>
</gene>
<protein>
    <submittedName>
        <fullName evidence="2">Uncharacterized protein</fullName>
    </submittedName>
</protein>
<name>A0A0B6ZKC0_9EUPU</name>
<evidence type="ECO:0000313" key="2">
    <source>
        <dbReference type="EMBL" id="CEK69059.1"/>
    </source>
</evidence>
<sequence length="55" mass="6209">MKTSTPKNTSSSKRLSTSKKPSRLSFLKLSTIDYKSVQISSYQYCSKFNSKIIAI</sequence>
<dbReference type="EMBL" id="HACG01022194">
    <property type="protein sequence ID" value="CEK69059.1"/>
    <property type="molecule type" value="Transcribed_RNA"/>
</dbReference>
<dbReference type="AlphaFoldDB" id="A0A0B6ZKC0"/>
<proteinExistence type="predicted"/>
<feature type="compositionally biased region" description="Low complexity" evidence="1">
    <location>
        <begin position="1"/>
        <end position="15"/>
    </location>
</feature>
<accession>A0A0B6ZKC0</accession>
<reference evidence="2" key="1">
    <citation type="submission" date="2014-12" db="EMBL/GenBank/DDBJ databases">
        <title>Insight into the proteome of Arion vulgaris.</title>
        <authorList>
            <person name="Aradska J."/>
            <person name="Bulat T."/>
            <person name="Smidak R."/>
            <person name="Sarate P."/>
            <person name="Gangsoo J."/>
            <person name="Sialana F."/>
            <person name="Bilban M."/>
            <person name="Lubec G."/>
        </authorList>
    </citation>
    <scope>NUCLEOTIDE SEQUENCE</scope>
    <source>
        <tissue evidence="2">Skin</tissue>
    </source>
</reference>
<feature type="region of interest" description="Disordered" evidence="1">
    <location>
        <begin position="1"/>
        <end position="21"/>
    </location>
</feature>
<organism evidence="2">
    <name type="scientific">Arion vulgaris</name>
    <dbReference type="NCBI Taxonomy" id="1028688"/>
    <lineage>
        <taxon>Eukaryota</taxon>
        <taxon>Metazoa</taxon>
        <taxon>Spiralia</taxon>
        <taxon>Lophotrochozoa</taxon>
        <taxon>Mollusca</taxon>
        <taxon>Gastropoda</taxon>
        <taxon>Heterobranchia</taxon>
        <taxon>Euthyneura</taxon>
        <taxon>Panpulmonata</taxon>
        <taxon>Eupulmonata</taxon>
        <taxon>Stylommatophora</taxon>
        <taxon>Helicina</taxon>
        <taxon>Arionoidea</taxon>
        <taxon>Arionidae</taxon>
        <taxon>Arion</taxon>
    </lineage>
</organism>
<evidence type="ECO:0000256" key="1">
    <source>
        <dbReference type="SAM" id="MobiDB-lite"/>
    </source>
</evidence>